<reference evidence="2" key="1">
    <citation type="journal article" date="2020" name="J. Eukaryot. Microbiol.">
        <title>De novo Sequencing, Assembly and Annotation of the Transcriptome for the Free-Living Testate Amoeba Arcella intermedia.</title>
        <authorList>
            <person name="Ribeiro G.M."/>
            <person name="Porfirio-Sousa A.L."/>
            <person name="Maurer-Alcala X.X."/>
            <person name="Katz L.A."/>
            <person name="Lahr D.J.G."/>
        </authorList>
    </citation>
    <scope>NUCLEOTIDE SEQUENCE</scope>
</reference>
<evidence type="ECO:0000256" key="1">
    <source>
        <dbReference type="SAM" id="MobiDB-lite"/>
    </source>
</evidence>
<evidence type="ECO:0000313" key="2">
    <source>
        <dbReference type="EMBL" id="NDV39969.1"/>
    </source>
</evidence>
<dbReference type="AlphaFoldDB" id="A0A6B2LRX1"/>
<accession>A0A6B2LRX1</accession>
<protein>
    <submittedName>
        <fullName evidence="2">Uncharacterized protein</fullName>
    </submittedName>
</protein>
<name>A0A6B2LRX1_9EUKA</name>
<feature type="region of interest" description="Disordered" evidence="1">
    <location>
        <begin position="1"/>
        <end position="57"/>
    </location>
</feature>
<feature type="compositionally biased region" description="Basic and acidic residues" evidence="1">
    <location>
        <begin position="48"/>
        <end position="57"/>
    </location>
</feature>
<organism evidence="2">
    <name type="scientific">Arcella intermedia</name>
    <dbReference type="NCBI Taxonomy" id="1963864"/>
    <lineage>
        <taxon>Eukaryota</taxon>
        <taxon>Amoebozoa</taxon>
        <taxon>Tubulinea</taxon>
        <taxon>Elardia</taxon>
        <taxon>Arcellinida</taxon>
        <taxon>Sphaerothecina</taxon>
        <taxon>Arcellidae</taxon>
        <taxon>Arcella</taxon>
    </lineage>
</organism>
<feature type="compositionally biased region" description="Basic residues" evidence="1">
    <location>
        <begin position="11"/>
        <end position="35"/>
    </location>
</feature>
<sequence>MRGRLAERQSRNHRQRARRQNHPLLRRLHRQRYHNFFHPNPQKGSSEPQRRSEGLCA</sequence>
<dbReference type="EMBL" id="GIBP01011000">
    <property type="protein sequence ID" value="NDV39969.1"/>
    <property type="molecule type" value="Transcribed_RNA"/>
</dbReference>
<feature type="compositionally biased region" description="Basic and acidic residues" evidence="1">
    <location>
        <begin position="1"/>
        <end position="10"/>
    </location>
</feature>
<proteinExistence type="predicted"/>